<evidence type="ECO:0008006" key="2">
    <source>
        <dbReference type="Google" id="ProtNLM"/>
    </source>
</evidence>
<name>A0A645FWE1_9ZZZZ</name>
<gene>
    <name evidence="1" type="ORF">SDC9_165348</name>
</gene>
<protein>
    <recommendedName>
        <fullName evidence="2">Protein kinase domain-containing protein</fullName>
    </recommendedName>
</protein>
<reference evidence="1" key="1">
    <citation type="submission" date="2019-08" db="EMBL/GenBank/DDBJ databases">
        <authorList>
            <person name="Kucharzyk K."/>
            <person name="Murdoch R.W."/>
            <person name="Higgins S."/>
            <person name="Loffler F."/>
        </authorList>
    </citation>
    <scope>NUCLEOTIDE SEQUENCE</scope>
</reference>
<sequence>MPNRLFYLPHVAPEVLRTGNVSVQTDIYQAGITAFRLLNGFGKIHDRFNSLGQAGFNRLIQQGKVIQSGDFFPFIPQSLKRVVKKAVHVDPASRFQSALEMRRALERLGYPGYWTCDSTGRFVGHNASYEFRFEAQPKGAGLFDFTAFKKNKATGRETRVGEYSTKNVLRRQSDELKRNFMQRVVTG</sequence>
<dbReference type="EMBL" id="VSSQ01065242">
    <property type="protein sequence ID" value="MPN17990.1"/>
    <property type="molecule type" value="Genomic_DNA"/>
</dbReference>
<evidence type="ECO:0000313" key="1">
    <source>
        <dbReference type="EMBL" id="MPN17990.1"/>
    </source>
</evidence>
<dbReference type="Gene3D" id="1.10.510.10">
    <property type="entry name" value="Transferase(Phosphotransferase) domain 1"/>
    <property type="match status" value="1"/>
</dbReference>
<comment type="caution">
    <text evidence="1">The sequence shown here is derived from an EMBL/GenBank/DDBJ whole genome shotgun (WGS) entry which is preliminary data.</text>
</comment>
<organism evidence="1">
    <name type="scientific">bioreactor metagenome</name>
    <dbReference type="NCBI Taxonomy" id="1076179"/>
    <lineage>
        <taxon>unclassified sequences</taxon>
        <taxon>metagenomes</taxon>
        <taxon>ecological metagenomes</taxon>
    </lineage>
</organism>
<dbReference type="AlphaFoldDB" id="A0A645FWE1"/>
<proteinExistence type="predicted"/>
<dbReference type="SUPFAM" id="SSF56112">
    <property type="entry name" value="Protein kinase-like (PK-like)"/>
    <property type="match status" value="1"/>
</dbReference>
<accession>A0A645FWE1</accession>
<dbReference type="InterPro" id="IPR011009">
    <property type="entry name" value="Kinase-like_dom_sf"/>
</dbReference>